<dbReference type="AlphaFoldDB" id="A0A344UGB7"/>
<sequence length="171" mass="19268">MPQFIKDGRLQADSWLLLRPDESGALPLPGVAEGQSVIVPLASWLAGVEGWRMRSGAVGVYLSPDDDPSLLQPYLAELALVAVDFPAFTDGRGYSLARLLRERYDYAGELRAIGDVWADLIRPLWQVGFDAFLIKDGKVLDDADYYNTFSDSYQVNYRQPLPLFRRRVTRQ</sequence>
<name>A0A344UGB7_9NEIS</name>
<dbReference type="PIRSF" id="PIRSF030820">
    <property type="entry name" value="UCP030820"/>
    <property type="match status" value="1"/>
</dbReference>
<reference evidence="1 2" key="1">
    <citation type="submission" date="2018-05" db="EMBL/GenBank/DDBJ databases">
        <title>Genome sequencing, assembly and analysis of the novel insecticidal bacterium, Chromobacterium phragmitis.</title>
        <authorList>
            <person name="Sparks M.E."/>
            <person name="Blackburn M.B."/>
            <person name="Gundersen-Rindal D.E."/>
        </authorList>
    </citation>
    <scope>NUCLEOTIDE SEQUENCE [LARGE SCALE GENOMIC DNA]</scope>
    <source>
        <strain evidence="1">IIBBL 274-1</strain>
    </source>
</reference>
<organism evidence="1 2">
    <name type="scientific">Chromobacterium phragmitis</name>
    <dbReference type="NCBI Taxonomy" id="2202141"/>
    <lineage>
        <taxon>Bacteria</taxon>
        <taxon>Pseudomonadati</taxon>
        <taxon>Pseudomonadota</taxon>
        <taxon>Betaproteobacteria</taxon>
        <taxon>Neisseriales</taxon>
        <taxon>Chromobacteriaceae</taxon>
        <taxon>Chromobacterium</taxon>
    </lineage>
</organism>
<proteinExistence type="predicted"/>
<evidence type="ECO:0000313" key="1">
    <source>
        <dbReference type="EMBL" id="AXE34315.1"/>
    </source>
</evidence>
<accession>A0A344UGB7</accession>
<evidence type="ECO:0000313" key="2">
    <source>
        <dbReference type="Proteomes" id="UP000252038"/>
    </source>
</evidence>
<protein>
    <recommendedName>
        <fullName evidence="3">Oxidoreductase</fullName>
    </recommendedName>
</protein>
<dbReference type="RefSeq" id="WP_114073031.1">
    <property type="nucleotide sequence ID" value="NZ_CP029554.1"/>
</dbReference>
<dbReference type="InterPro" id="IPR008318">
    <property type="entry name" value="UCP030820"/>
</dbReference>
<gene>
    <name evidence="1" type="ORF">DK843_08425</name>
</gene>
<evidence type="ECO:0008006" key="3">
    <source>
        <dbReference type="Google" id="ProtNLM"/>
    </source>
</evidence>
<dbReference type="Proteomes" id="UP000252038">
    <property type="component" value="Chromosome"/>
</dbReference>
<dbReference type="Pfam" id="PF06073">
    <property type="entry name" value="DUF934"/>
    <property type="match status" value="1"/>
</dbReference>
<dbReference type="KEGG" id="chrb:DK843_08425"/>
<dbReference type="EMBL" id="CP029554">
    <property type="protein sequence ID" value="AXE34315.1"/>
    <property type="molecule type" value="Genomic_DNA"/>
</dbReference>